<reference evidence="1" key="1">
    <citation type="journal article" date="2019" name="bioRxiv">
        <title>The Genome of the Zebra Mussel, Dreissena polymorpha: A Resource for Invasive Species Research.</title>
        <authorList>
            <person name="McCartney M.A."/>
            <person name="Auch B."/>
            <person name="Kono T."/>
            <person name="Mallez S."/>
            <person name="Zhang Y."/>
            <person name="Obille A."/>
            <person name="Becker A."/>
            <person name="Abrahante J.E."/>
            <person name="Garbe J."/>
            <person name="Badalamenti J.P."/>
            <person name="Herman A."/>
            <person name="Mangelson H."/>
            <person name="Liachko I."/>
            <person name="Sullivan S."/>
            <person name="Sone E.D."/>
            <person name="Koren S."/>
            <person name="Silverstein K.A.T."/>
            <person name="Beckman K.B."/>
            <person name="Gohl D.M."/>
        </authorList>
    </citation>
    <scope>NUCLEOTIDE SEQUENCE</scope>
    <source>
        <strain evidence="1">Duluth1</strain>
        <tissue evidence="1">Whole animal</tissue>
    </source>
</reference>
<dbReference type="AlphaFoldDB" id="A0A9D4FDZ9"/>
<proteinExistence type="predicted"/>
<dbReference type="EMBL" id="JAIWYP010000007">
    <property type="protein sequence ID" value="KAH3796126.1"/>
    <property type="molecule type" value="Genomic_DNA"/>
</dbReference>
<protein>
    <submittedName>
        <fullName evidence="1">Uncharacterized protein</fullName>
    </submittedName>
</protein>
<organism evidence="1 2">
    <name type="scientific">Dreissena polymorpha</name>
    <name type="common">Zebra mussel</name>
    <name type="synonym">Mytilus polymorpha</name>
    <dbReference type="NCBI Taxonomy" id="45954"/>
    <lineage>
        <taxon>Eukaryota</taxon>
        <taxon>Metazoa</taxon>
        <taxon>Spiralia</taxon>
        <taxon>Lophotrochozoa</taxon>
        <taxon>Mollusca</taxon>
        <taxon>Bivalvia</taxon>
        <taxon>Autobranchia</taxon>
        <taxon>Heteroconchia</taxon>
        <taxon>Euheterodonta</taxon>
        <taxon>Imparidentia</taxon>
        <taxon>Neoheterodontei</taxon>
        <taxon>Myida</taxon>
        <taxon>Dreissenoidea</taxon>
        <taxon>Dreissenidae</taxon>
        <taxon>Dreissena</taxon>
    </lineage>
</organism>
<evidence type="ECO:0000313" key="2">
    <source>
        <dbReference type="Proteomes" id="UP000828390"/>
    </source>
</evidence>
<accession>A0A9D4FDZ9</accession>
<reference evidence="1" key="2">
    <citation type="submission" date="2020-11" db="EMBL/GenBank/DDBJ databases">
        <authorList>
            <person name="McCartney M.A."/>
            <person name="Auch B."/>
            <person name="Kono T."/>
            <person name="Mallez S."/>
            <person name="Becker A."/>
            <person name="Gohl D.M."/>
            <person name="Silverstein K.A.T."/>
            <person name="Koren S."/>
            <person name="Bechman K.B."/>
            <person name="Herman A."/>
            <person name="Abrahante J.E."/>
            <person name="Garbe J."/>
        </authorList>
    </citation>
    <scope>NUCLEOTIDE SEQUENCE</scope>
    <source>
        <strain evidence="1">Duluth1</strain>
        <tissue evidence="1">Whole animal</tissue>
    </source>
</reference>
<keyword evidence="2" id="KW-1185">Reference proteome</keyword>
<name>A0A9D4FDZ9_DREPO</name>
<evidence type="ECO:0000313" key="1">
    <source>
        <dbReference type="EMBL" id="KAH3796126.1"/>
    </source>
</evidence>
<sequence>MAEGGTDRSMSETEMVPGHSSLYSRHSLNYVESVSVETSTIMTRLGYGEEIRRWRIEKYRENDRLCNSGIRGFTRITSGSKAEGLTCRLESDSDYLAVMNNILCFETGINLHTIPDNIEVYRMDTCIYPGYCKLFRERQTPSYCKEIDNALCDNGKGDVLLGSGLLLDDVSTLKIIYVADDGGILQHERAGPSIPMTMCSVLHTDFVSALRCHCPASSKDGLPDTVIGHHQT</sequence>
<dbReference type="Proteomes" id="UP000828390">
    <property type="component" value="Unassembled WGS sequence"/>
</dbReference>
<comment type="caution">
    <text evidence="1">The sequence shown here is derived from an EMBL/GenBank/DDBJ whole genome shotgun (WGS) entry which is preliminary data.</text>
</comment>
<gene>
    <name evidence="1" type="ORF">DPMN_149693</name>
</gene>